<dbReference type="AlphaFoldDB" id="A0A0N8PQF7"/>
<dbReference type="Proteomes" id="UP000050509">
    <property type="component" value="Unassembled WGS sequence"/>
</dbReference>
<accession>A0A0N8PQF7</accession>
<comment type="caution">
    <text evidence="1">The sequence shown here is derived from an EMBL/GenBank/DDBJ whole genome shotgun (WGS) entry which is preliminary data.</text>
</comment>
<proteinExistence type="predicted"/>
<evidence type="ECO:0000313" key="1">
    <source>
        <dbReference type="EMBL" id="KPV46997.1"/>
    </source>
</evidence>
<evidence type="ECO:0000313" key="2">
    <source>
        <dbReference type="Proteomes" id="UP000050509"/>
    </source>
</evidence>
<protein>
    <submittedName>
        <fullName evidence="1">Uncharacterized protein</fullName>
    </submittedName>
</protein>
<organism evidence="1 2">
    <name type="scientific">Kouleothrix aurantiaca</name>
    <dbReference type="NCBI Taxonomy" id="186479"/>
    <lineage>
        <taxon>Bacteria</taxon>
        <taxon>Bacillati</taxon>
        <taxon>Chloroflexota</taxon>
        <taxon>Chloroflexia</taxon>
        <taxon>Chloroflexales</taxon>
        <taxon>Roseiflexineae</taxon>
        <taxon>Roseiflexaceae</taxon>
        <taxon>Kouleothrix</taxon>
    </lineage>
</organism>
<name>A0A0N8PQF7_9CHLR</name>
<keyword evidence="2" id="KW-1185">Reference proteome</keyword>
<dbReference type="EMBL" id="LJCR01003476">
    <property type="protein sequence ID" value="KPV46997.1"/>
    <property type="molecule type" value="Genomic_DNA"/>
</dbReference>
<sequence>MSLDEDTINQQLALLAAHRRTLAHLLEQAIAYRGVVLAPPQTAAGIGEARAEIARIKVGLRDGGVLVEDEPN</sequence>
<gene>
    <name evidence="1" type="ORF">SE17_42835</name>
</gene>
<feature type="non-terminal residue" evidence="1">
    <location>
        <position position="72"/>
    </location>
</feature>
<reference evidence="1 2" key="1">
    <citation type="submission" date="2015-09" db="EMBL/GenBank/DDBJ databases">
        <title>Draft genome sequence of Kouleothrix aurantiaca JCM 19913.</title>
        <authorList>
            <person name="Hemp J."/>
        </authorList>
    </citation>
    <scope>NUCLEOTIDE SEQUENCE [LARGE SCALE GENOMIC DNA]</scope>
    <source>
        <strain evidence="1 2">COM-B</strain>
    </source>
</reference>